<name>B9HSY3_POPTR</name>
<dbReference type="Gene3D" id="3.40.30.10">
    <property type="entry name" value="Glutaredoxin"/>
    <property type="match status" value="1"/>
</dbReference>
<dbReference type="EMBL" id="GU065658">
    <property type="protein sequence ID" value="ADB11351.1"/>
    <property type="molecule type" value="mRNA"/>
</dbReference>
<feature type="domain" description="GST N-terminal" evidence="5">
    <location>
        <begin position="3"/>
        <end position="82"/>
    </location>
</feature>
<reference evidence="7" key="2">
    <citation type="journal article" date="2009" name="Plant Cell">
        <title>Extensive functional diversification of the Populus glutathione S-transferase supergene family.</title>
        <authorList>
            <person name="Lan T."/>
            <person name="Yang Z.L."/>
            <person name="Yang X."/>
            <person name="Liu Y.J."/>
            <person name="Wang X.R."/>
            <person name="Zeng Q.Y."/>
        </authorList>
    </citation>
    <scope>NUCLEOTIDE SEQUENCE</scope>
</reference>
<dbReference type="InterPro" id="IPR004045">
    <property type="entry name" value="Glutathione_S-Trfase_N"/>
</dbReference>
<dbReference type="GO" id="GO:0006749">
    <property type="term" value="P:glutathione metabolic process"/>
    <property type="evidence" value="ECO:0000318"/>
    <property type="project" value="GO_Central"/>
</dbReference>
<dbReference type="Pfam" id="PF02798">
    <property type="entry name" value="GST_N"/>
    <property type="match status" value="1"/>
</dbReference>
<dbReference type="Proteomes" id="UP000006729">
    <property type="component" value="Chromosome 10"/>
</dbReference>
<evidence type="ECO:0000256" key="3">
    <source>
        <dbReference type="ARBA" id="ARBA00025743"/>
    </source>
</evidence>
<accession>B9HSY3</accession>
<dbReference type="KEGG" id="pop:7460012"/>
<dbReference type="GO" id="GO:0005737">
    <property type="term" value="C:cytoplasm"/>
    <property type="evidence" value="ECO:0000318"/>
    <property type="project" value="GO_Central"/>
</dbReference>
<feature type="domain" description="GST C-terminal" evidence="6">
    <location>
        <begin position="87"/>
        <end position="211"/>
    </location>
</feature>
<dbReference type="FunFam" id="1.20.1050.10:FF:000012">
    <property type="entry name" value="Tau class glutathione S-transferase"/>
    <property type="match status" value="1"/>
</dbReference>
<dbReference type="STRING" id="3694.B9HSY3"/>
<dbReference type="Pfam" id="PF00043">
    <property type="entry name" value="GST_C"/>
    <property type="match status" value="1"/>
</dbReference>
<dbReference type="SUPFAM" id="SSF47616">
    <property type="entry name" value="GST C-terminal domain-like"/>
    <property type="match status" value="1"/>
</dbReference>
<dbReference type="InterPro" id="IPR040079">
    <property type="entry name" value="Glutathione_S-Trfase"/>
</dbReference>
<proteinExistence type="evidence at transcript level"/>
<gene>
    <name evidence="8" type="ORF">POPTR_010G061700</name>
</gene>
<dbReference type="AlphaFoldDB" id="B9HSY3"/>
<dbReference type="FunFam" id="3.40.30.10:FF:000044">
    <property type="entry name" value="Glutathione S-transferase GSTU6"/>
    <property type="match status" value="1"/>
</dbReference>
<evidence type="ECO:0000259" key="6">
    <source>
        <dbReference type="PROSITE" id="PS50405"/>
    </source>
</evidence>
<sequence length="222" mass="25750">MAERVKLLGALPSPFVYRVIWALKLKGIPYEFIEEDLTNKSPLLLKYNPVHKQIPVLLHGDKPVCESMIIVEYIDEMWPQNPLLPNDPYERALARFWVKFAEDKGTSVRRMFHAKGEELEKTRKETLEMLQNVEEHGLGEKKFFGGDSIGIVDIAFGSVIYWLELIEEVVGEGVIFEAHKFPRLHAWIKNFKQAPIIKENLPDRAWTVTFFKRRREAMVASA</sequence>
<evidence type="ECO:0000259" key="5">
    <source>
        <dbReference type="PROSITE" id="PS50404"/>
    </source>
</evidence>
<evidence type="ECO:0000256" key="4">
    <source>
        <dbReference type="ARBA" id="ARBA00047960"/>
    </source>
</evidence>
<dbReference type="SFLD" id="SFLDG01152">
    <property type="entry name" value="Main.3:_Omega-_and_Tau-like"/>
    <property type="match status" value="1"/>
</dbReference>
<dbReference type="GO" id="GO:0004364">
    <property type="term" value="F:glutathione transferase activity"/>
    <property type="evidence" value="ECO:0000318"/>
    <property type="project" value="GO_Central"/>
</dbReference>
<dbReference type="OMA" id="PYEYIDE"/>
<evidence type="ECO:0000256" key="1">
    <source>
        <dbReference type="ARBA" id="ARBA00012452"/>
    </source>
</evidence>
<dbReference type="SFLD" id="SFLDS00019">
    <property type="entry name" value="Glutathione_Transferase_(cytos"/>
    <property type="match status" value="1"/>
</dbReference>
<dbReference type="SMR" id="B9HSY3"/>
<dbReference type="PANTHER" id="PTHR11260:SF679">
    <property type="entry name" value="GLUTATHIONE TRANSFERASE"/>
    <property type="match status" value="1"/>
</dbReference>
<dbReference type="EC" id="2.5.1.18" evidence="1"/>
<dbReference type="SFLD" id="SFLDG00358">
    <property type="entry name" value="Main_(cytGST)"/>
    <property type="match status" value="1"/>
</dbReference>
<dbReference type="InterPro" id="IPR036282">
    <property type="entry name" value="Glutathione-S-Trfase_C_sf"/>
</dbReference>
<dbReference type="SUPFAM" id="SSF52833">
    <property type="entry name" value="Thioredoxin-like"/>
    <property type="match status" value="1"/>
</dbReference>
<dbReference type="InterPro" id="IPR004046">
    <property type="entry name" value="GST_C"/>
</dbReference>
<dbReference type="HOGENOM" id="CLU_011226_18_1_1"/>
<dbReference type="PROSITE" id="PS50404">
    <property type="entry name" value="GST_NTER"/>
    <property type="match status" value="1"/>
</dbReference>
<dbReference type="PROSITE" id="PS50405">
    <property type="entry name" value="GST_CTER"/>
    <property type="match status" value="1"/>
</dbReference>
<dbReference type="InterPro" id="IPR036249">
    <property type="entry name" value="Thioredoxin-like_sf"/>
</dbReference>
<dbReference type="InterPro" id="IPR045074">
    <property type="entry name" value="GST_C_Tau"/>
</dbReference>
<evidence type="ECO:0000313" key="9">
    <source>
        <dbReference type="Proteomes" id="UP000006729"/>
    </source>
</evidence>
<dbReference type="OrthoDB" id="4951845at2759"/>
<keyword evidence="9" id="KW-1185">Reference proteome</keyword>
<dbReference type="InterPro" id="IPR010987">
    <property type="entry name" value="Glutathione-S-Trfase_C-like"/>
</dbReference>
<comment type="catalytic activity">
    <reaction evidence="4">
        <text>RX + glutathione = an S-substituted glutathione + a halide anion + H(+)</text>
        <dbReference type="Rhea" id="RHEA:16437"/>
        <dbReference type="ChEBI" id="CHEBI:15378"/>
        <dbReference type="ChEBI" id="CHEBI:16042"/>
        <dbReference type="ChEBI" id="CHEBI:17792"/>
        <dbReference type="ChEBI" id="CHEBI:57925"/>
        <dbReference type="ChEBI" id="CHEBI:90779"/>
        <dbReference type="EC" id="2.5.1.18"/>
    </reaction>
</comment>
<dbReference type="InterPro" id="IPR045073">
    <property type="entry name" value="Omega/Tau-like"/>
</dbReference>
<reference evidence="8" key="3">
    <citation type="submission" date="2017-07" db="EMBL/GenBank/DDBJ databases">
        <title>WGS assembly of Populus trichocarpa.</title>
        <authorList>
            <person name="Tuskan G."/>
            <person name="Difazio S."/>
            <person name="Jansson S."/>
            <person name="Bohlmann J."/>
            <person name="Grigoriev I."/>
            <person name="Hellsten U."/>
            <person name="Putnam N."/>
            <person name="Ralph S."/>
            <person name="Rombauts S."/>
            <person name="Salamov A."/>
            <person name="Schein J."/>
            <person name="Sterck L."/>
            <person name="Aerts A."/>
            <person name="Bhalerao R."/>
            <person name="Bhalerao R."/>
            <person name="Blaudez D."/>
            <person name="Boerjan W."/>
            <person name="Brun A."/>
            <person name="Brunner A."/>
            <person name="Busov V."/>
            <person name="Campbell M."/>
            <person name="Carlson J."/>
            <person name="Chalot M."/>
            <person name="Chapman J."/>
            <person name="Chen G."/>
            <person name="Cooper D."/>
            <person name="Coutinho P."/>
            <person name="Couturier J."/>
            <person name="Covert S."/>
            <person name="Cronk Q."/>
            <person name="Cunningham R."/>
            <person name="Davis J."/>
            <person name="Degroeve S."/>
            <person name="Dejardin A."/>
            <person name="Depamphilis C."/>
            <person name="Detter J."/>
            <person name="Dirks B."/>
            <person name="Dubchak I."/>
            <person name="Duplessis S."/>
            <person name="Ehlting J."/>
            <person name="Ellis B."/>
            <person name="Gendler K."/>
            <person name="Goodstein D."/>
            <person name="Gribskov M."/>
            <person name="Grimwood J."/>
            <person name="Groover A."/>
            <person name="Gunter L."/>
            <person name="Hamberger B."/>
            <person name="Heinze B."/>
            <person name="Helariutta Y."/>
            <person name="Henrissat B."/>
            <person name="Holligan D."/>
            <person name="Holt R."/>
            <person name="Huang W."/>
            <person name="Islam-Faridi N."/>
            <person name="Jones S."/>
            <person name="Jones-Rhoades M."/>
            <person name="Jorgensen R."/>
            <person name="Joshi C."/>
            <person name="Kangasjarvi J."/>
            <person name="Karlsson J."/>
            <person name="Kelleher C."/>
            <person name="Kirkpatrick R."/>
            <person name="Kirst M."/>
            <person name="Kohler A."/>
            <person name="Kalluri U."/>
            <person name="Larimer F."/>
            <person name="Leebens-Mack J."/>
            <person name="Leple J."/>
            <person name="Locascio P."/>
            <person name="Lou Y."/>
            <person name="Lucas S."/>
            <person name="Martin F."/>
            <person name="Montanini B."/>
            <person name="Napoli C."/>
            <person name="Nelson D."/>
            <person name="Nelson C."/>
            <person name="Nieminen K."/>
            <person name="Nilsson O."/>
            <person name="Pereda V."/>
            <person name="Peter G."/>
            <person name="Philippe R."/>
            <person name="Pilate G."/>
            <person name="Poliakov A."/>
            <person name="Razumovskaya J."/>
            <person name="Richardson P."/>
            <person name="Rinaldi C."/>
            <person name="Ritland K."/>
            <person name="Rouze P."/>
            <person name="Ryaboy D."/>
            <person name="Schmutz J."/>
            <person name="Schrader J."/>
            <person name="Segerman B."/>
            <person name="Shin H."/>
            <person name="Siddiqui A."/>
            <person name="Sterky F."/>
            <person name="Terry A."/>
            <person name="Tsai C."/>
            <person name="Uberbacher E."/>
            <person name="Unneberg P."/>
            <person name="Vahala J."/>
            <person name="Wall K."/>
            <person name="Wessler S."/>
            <person name="Yang G."/>
            <person name="Yin T."/>
            <person name="Douglas C."/>
            <person name="Marra M."/>
            <person name="Sandberg G."/>
            <person name="Van De Peer Y."/>
            <person name="Rokhsar D."/>
        </authorList>
    </citation>
    <scope>NUCLEOTIDE SEQUENCE</scope>
    <source>
        <strain evidence="8">Nisqually-1</strain>
    </source>
</reference>
<dbReference type="eggNOG" id="KOG0406">
    <property type="taxonomic scope" value="Eukaryota"/>
</dbReference>
<reference evidence="8 9" key="1">
    <citation type="journal article" date="2006" name="Science">
        <title>The genome of black cottonwood, Populus trichocarpa (Torr. &amp; Gray).</title>
        <authorList>
            <person name="Tuskan G.A."/>
            <person name="Difazio S."/>
            <person name="Jansson S."/>
            <person name="Bohlmann J."/>
            <person name="Grigoriev I."/>
            <person name="Hellsten U."/>
            <person name="Putnam N."/>
            <person name="Ralph S."/>
            <person name="Rombauts S."/>
            <person name="Salamov A."/>
            <person name="Schein J."/>
            <person name="Sterck L."/>
            <person name="Aerts A."/>
            <person name="Bhalerao R.R."/>
            <person name="Bhalerao R.P."/>
            <person name="Blaudez D."/>
            <person name="Boerjan W."/>
            <person name="Brun A."/>
            <person name="Brunner A."/>
            <person name="Busov V."/>
            <person name="Campbell M."/>
            <person name="Carlson J."/>
            <person name="Chalot M."/>
            <person name="Chapman J."/>
            <person name="Chen G.L."/>
            <person name="Cooper D."/>
            <person name="Coutinho P.M."/>
            <person name="Couturier J."/>
            <person name="Covert S."/>
            <person name="Cronk Q."/>
            <person name="Cunningham R."/>
            <person name="Davis J."/>
            <person name="Degroeve S."/>
            <person name="Dejardin A."/>
            <person name="Depamphilis C."/>
            <person name="Detter J."/>
            <person name="Dirks B."/>
            <person name="Dubchak I."/>
            <person name="Duplessis S."/>
            <person name="Ehlting J."/>
            <person name="Ellis B."/>
            <person name="Gendler K."/>
            <person name="Goodstein D."/>
            <person name="Gribskov M."/>
            <person name="Grimwood J."/>
            <person name="Groover A."/>
            <person name="Gunter L."/>
            <person name="Hamberger B."/>
            <person name="Heinze B."/>
            <person name="Helariutta Y."/>
            <person name="Henrissat B."/>
            <person name="Holligan D."/>
            <person name="Holt R."/>
            <person name="Huang W."/>
            <person name="Islam-Faridi N."/>
            <person name="Jones S."/>
            <person name="Jones-Rhoades M."/>
            <person name="Jorgensen R."/>
            <person name="Joshi C."/>
            <person name="Kangasjarvi J."/>
            <person name="Karlsson J."/>
            <person name="Kelleher C."/>
            <person name="Kirkpatrick R."/>
            <person name="Kirst M."/>
            <person name="Kohler A."/>
            <person name="Kalluri U."/>
            <person name="Larimer F."/>
            <person name="Leebens-Mack J."/>
            <person name="Leple J.C."/>
            <person name="Locascio P."/>
            <person name="Lou Y."/>
            <person name="Lucas S."/>
            <person name="Martin F."/>
            <person name="Montanini B."/>
            <person name="Napoli C."/>
            <person name="Nelson D.R."/>
            <person name="Nelson C."/>
            <person name="Nieminen K."/>
            <person name="Nilsson O."/>
            <person name="Pereda V."/>
            <person name="Peter G."/>
            <person name="Philippe R."/>
            <person name="Pilate G."/>
            <person name="Poliakov A."/>
            <person name="Razumovskaya J."/>
            <person name="Richardson P."/>
            <person name="Rinaldi C."/>
            <person name="Ritland K."/>
            <person name="Rouze P."/>
            <person name="Ryaboy D."/>
            <person name="Schmutz J."/>
            <person name="Schrader J."/>
            <person name="Segerman B."/>
            <person name="Shin H."/>
            <person name="Siddiqui A."/>
            <person name="Sterky F."/>
            <person name="Terry A."/>
            <person name="Tsai C.J."/>
            <person name="Uberbacher E."/>
            <person name="Unneberg P."/>
            <person name="Vahala J."/>
            <person name="Wall K."/>
            <person name="Wessler S."/>
            <person name="Yang G."/>
            <person name="Yin T."/>
            <person name="Douglas C."/>
            <person name="Marra M."/>
            <person name="Sandberg G."/>
            <person name="Van de Peer Y."/>
            <person name="Rokhsar D."/>
        </authorList>
    </citation>
    <scope>NUCLEOTIDE SEQUENCE [LARGE SCALE GENOMIC DNA]</scope>
    <source>
        <strain evidence="9">cv. Nisqually</strain>
        <strain evidence="8">Nisqually-1</strain>
    </source>
</reference>
<evidence type="ECO:0000256" key="2">
    <source>
        <dbReference type="ARBA" id="ARBA00022679"/>
    </source>
</evidence>
<dbReference type="EMBL" id="CM009299">
    <property type="protein sequence ID" value="PNT15023.1"/>
    <property type="molecule type" value="Genomic_DNA"/>
</dbReference>
<dbReference type="InParanoid" id="B9HSY3"/>
<dbReference type="CDD" id="cd03185">
    <property type="entry name" value="GST_C_Tau"/>
    <property type="match status" value="1"/>
</dbReference>
<dbReference type="PANTHER" id="PTHR11260">
    <property type="entry name" value="GLUTATHIONE S-TRANSFERASE, GST, SUPERFAMILY, GST DOMAIN CONTAINING"/>
    <property type="match status" value="1"/>
</dbReference>
<protein>
    <recommendedName>
        <fullName evidence="1">glutathione transferase</fullName>
        <ecNumber evidence="1">2.5.1.18</ecNumber>
    </recommendedName>
</protein>
<dbReference type="CDD" id="cd03058">
    <property type="entry name" value="GST_N_Tau"/>
    <property type="match status" value="1"/>
</dbReference>
<comment type="similarity">
    <text evidence="3">Belongs to the GST superfamily. Tau family.</text>
</comment>
<organism evidence="7">
    <name type="scientific">Populus trichocarpa</name>
    <name type="common">Western balsam poplar</name>
    <name type="synonym">Populus balsamifera subsp. trichocarpa</name>
    <dbReference type="NCBI Taxonomy" id="3694"/>
    <lineage>
        <taxon>Eukaryota</taxon>
        <taxon>Viridiplantae</taxon>
        <taxon>Streptophyta</taxon>
        <taxon>Embryophyta</taxon>
        <taxon>Tracheophyta</taxon>
        <taxon>Spermatophyta</taxon>
        <taxon>Magnoliopsida</taxon>
        <taxon>eudicotyledons</taxon>
        <taxon>Gunneridae</taxon>
        <taxon>Pentapetalae</taxon>
        <taxon>rosids</taxon>
        <taxon>fabids</taxon>
        <taxon>Malpighiales</taxon>
        <taxon>Salicaceae</taxon>
        <taxon>Saliceae</taxon>
        <taxon>Populus</taxon>
    </lineage>
</organism>
<dbReference type="Gene3D" id="1.20.1050.10">
    <property type="match status" value="1"/>
</dbReference>
<evidence type="ECO:0000313" key="7">
    <source>
        <dbReference type="EMBL" id="ADB11351.1"/>
    </source>
</evidence>
<dbReference type="Gramene" id="Potri.010G061700.1.v4.1">
    <property type="protein sequence ID" value="Potri.010G061700.1.v4.1"/>
    <property type="gene ID" value="Potri.010G061700.v4.1"/>
</dbReference>
<keyword evidence="2 7" id="KW-0808">Transferase</keyword>
<evidence type="ECO:0000313" key="8">
    <source>
        <dbReference type="EMBL" id="PNT15023.1"/>
    </source>
</evidence>